<proteinExistence type="evidence at transcript level"/>
<feature type="compositionally biased region" description="Low complexity" evidence="4">
    <location>
        <begin position="63"/>
        <end position="77"/>
    </location>
</feature>
<keyword evidence="3" id="KW-0176">Collagen</keyword>
<dbReference type="SMART" id="SM00038">
    <property type="entry name" value="COLFI"/>
    <property type="match status" value="1"/>
</dbReference>
<dbReference type="PROSITE" id="PS51461">
    <property type="entry name" value="NC1_FIB"/>
    <property type="match status" value="1"/>
</dbReference>
<dbReference type="GO" id="GO:0005201">
    <property type="term" value="F:extracellular matrix structural constituent"/>
    <property type="evidence" value="ECO:0007669"/>
    <property type="project" value="InterPro"/>
</dbReference>
<dbReference type="GO" id="GO:0031012">
    <property type="term" value="C:extracellular matrix"/>
    <property type="evidence" value="ECO:0007669"/>
    <property type="project" value="TreeGrafter"/>
</dbReference>
<evidence type="ECO:0000256" key="4">
    <source>
        <dbReference type="SAM" id="MobiDB-lite"/>
    </source>
</evidence>
<feature type="compositionally biased region" description="Basic and acidic residues" evidence="4">
    <location>
        <begin position="20"/>
        <end position="36"/>
    </location>
</feature>
<keyword evidence="2" id="KW-0964">Secreted</keyword>
<evidence type="ECO:0000256" key="3">
    <source>
        <dbReference type="ARBA" id="ARBA00023119"/>
    </source>
</evidence>
<dbReference type="AlphaFoldDB" id="Q5C0D8"/>
<dbReference type="Pfam" id="PF01391">
    <property type="entry name" value="Collagen"/>
    <property type="match status" value="2"/>
</dbReference>
<dbReference type="Gene3D" id="2.60.120.1000">
    <property type="match status" value="1"/>
</dbReference>
<evidence type="ECO:0000313" key="6">
    <source>
        <dbReference type="EMBL" id="AAX26887.2"/>
    </source>
</evidence>
<feature type="compositionally biased region" description="Pro residues" evidence="4">
    <location>
        <begin position="110"/>
        <end position="125"/>
    </location>
</feature>
<dbReference type="GO" id="GO:0005581">
    <property type="term" value="C:collagen trimer"/>
    <property type="evidence" value="ECO:0007669"/>
    <property type="project" value="UniProtKB-KW"/>
</dbReference>
<feature type="non-terminal residue" evidence="6">
    <location>
        <position position="1"/>
    </location>
</feature>
<evidence type="ECO:0000256" key="1">
    <source>
        <dbReference type="ARBA" id="ARBA00004613"/>
    </source>
</evidence>
<dbReference type="InterPro" id="IPR008160">
    <property type="entry name" value="Collagen"/>
</dbReference>
<evidence type="ECO:0000259" key="5">
    <source>
        <dbReference type="PROSITE" id="PS51461"/>
    </source>
</evidence>
<dbReference type="PANTHER" id="PTHR24023:SF1082">
    <property type="entry name" value="COLLAGEN TRIPLE HELIX REPEAT"/>
    <property type="match status" value="1"/>
</dbReference>
<dbReference type="EMBL" id="AY810998">
    <property type="protein sequence ID" value="AAX26887.2"/>
    <property type="molecule type" value="mRNA"/>
</dbReference>
<organism evidence="6">
    <name type="scientific">Schistosoma japonicum</name>
    <name type="common">Blood fluke</name>
    <dbReference type="NCBI Taxonomy" id="6182"/>
    <lineage>
        <taxon>Eukaryota</taxon>
        <taxon>Metazoa</taxon>
        <taxon>Spiralia</taxon>
        <taxon>Lophotrochozoa</taxon>
        <taxon>Platyhelminthes</taxon>
        <taxon>Trematoda</taxon>
        <taxon>Digenea</taxon>
        <taxon>Strigeidida</taxon>
        <taxon>Schistosomatoidea</taxon>
        <taxon>Schistosomatidae</taxon>
        <taxon>Schistosoma</taxon>
    </lineage>
</organism>
<dbReference type="GO" id="GO:0005615">
    <property type="term" value="C:extracellular space"/>
    <property type="evidence" value="ECO:0007669"/>
    <property type="project" value="TreeGrafter"/>
</dbReference>
<feature type="region of interest" description="Disordered" evidence="4">
    <location>
        <begin position="1"/>
        <end position="133"/>
    </location>
</feature>
<reference evidence="6" key="1">
    <citation type="journal article" date="2006" name="PLoS Pathog.">
        <title>New perspectives on host-parasite interplay by comparative transcriptomic and proteomic analyses of Schistosoma japonicum.</title>
        <authorList>
            <person name="Liu F."/>
            <person name="Lu J."/>
            <person name="Hu W."/>
            <person name="Wang S.Y."/>
            <person name="Cui S.J."/>
            <person name="Chi M."/>
            <person name="Yan Q."/>
            <person name="Wang X.R."/>
            <person name="Song H.D."/>
            <person name="Xu X.N."/>
            <person name="Wang J.J."/>
            <person name="Zhang X.L."/>
            <person name="Zhang X."/>
            <person name="Wang Z.Q."/>
            <person name="Xue C.L."/>
            <person name="Brindley P.J."/>
            <person name="McManus D.P."/>
            <person name="Yang P.Y."/>
            <person name="Feng Z."/>
            <person name="Chen Z."/>
            <person name="Han Z.G."/>
        </authorList>
    </citation>
    <scope>NUCLEOTIDE SEQUENCE</scope>
</reference>
<protein>
    <submittedName>
        <fullName evidence="6">SJCHGC00965 protein</fullName>
    </submittedName>
</protein>
<comment type="subcellular location">
    <subcellularLocation>
        <location evidence="1">Secreted</location>
    </subcellularLocation>
</comment>
<evidence type="ECO:0000256" key="2">
    <source>
        <dbReference type="ARBA" id="ARBA00022525"/>
    </source>
</evidence>
<dbReference type="InterPro" id="IPR050149">
    <property type="entry name" value="Collagen_superfamily"/>
</dbReference>
<name>Q5C0D8_SCHJA</name>
<dbReference type="Pfam" id="PF01410">
    <property type="entry name" value="COLFI"/>
    <property type="match status" value="1"/>
</dbReference>
<sequence>GPSGPTGPPGLKGPLGLKGKKGERGDPGRDGVEGVRGDIGAPGLMGRTGARGGIGPAGPSGTPGQVGPAGADGVPGAQGPPGPQGLPGEPGAIGPTGDQGETGRDGSSGPPGPMGPPGPPGPPGMPSVQLPTISRGTKAGNIYADDPLAGRIMGTYEPTRPRGTRSAPALTCKQLGEYNKNLPDDYYWIDPKGNEINDVVQAYCKFKTSETCIGLKQKVLNSNYRENENSTEQEEREGNNLGNQFYKLTYELEGSQLEFLKRQSLIGKQEIYEECTKSNERSLLITQPITLFTDSGNELIYGHPYLGYEIVQNTCHVSSELKKTALLIKGKTNQFPIRGIQLFNTKILHNSFQIGEVCFQ</sequence>
<dbReference type="PANTHER" id="PTHR24023">
    <property type="entry name" value="COLLAGEN ALPHA"/>
    <property type="match status" value="1"/>
</dbReference>
<feature type="domain" description="Fibrillar collagen NC1" evidence="5">
    <location>
        <begin position="137"/>
        <end position="360"/>
    </location>
</feature>
<feature type="compositionally biased region" description="Gly residues" evidence="4">
    <location>
        <begin position="49"/>
        <end position="58"/>
    </location>
</feature>
<dbReference type="InterPro" id="IPR000885">
    <property type="entry name" value="Fib_collagen_C"/>
</dbReference>
<accession>Q5C0D8</accession>